<evidence type="ECO:0000313" key="1">
    <source>
        <dbReference type="EMBL" id="SYZ33176.1"/>
    </source>
</evidence>
<organism evidence="1 2">
    <name type="scientific">Propionibacterium australiense</name>
    <dbReference type="NCBI Taxonomy" id="119981"/>
    <lineage>
        <taxon>Bacteria</taxon>
        <taxon>Bacillati</taxon>
        <taxon>Actinomycetota</taxon>
        <taxon>Actinomycetes</taxon>
        <taxon>Propionibacteriales</taxon>
        <taxon>Propionibacteriaceae</taxon>
        <taxon>Propionibacterium</taxon>
    </lineage>
</organism>
<name>A0A383S7F4_9ACTN</name>
<accession>A0A383S7F4</accession>
<evidence type="ECO:0000313" key="2">
    <source>
        <dbReference type="Proteomes" id="UP000263928"/>
    </source>
</evidence>
<proteinExistence type="predicted"/>
<keyword evidence="2" id="KW-1185">Reference proteome</keyword>
<protein>
    <submittedName>
        <fullName evidence="1">Uncharacterized protein</fullName>
    </submittedName>
</protein>
<dbReference type="EMBL" id="UNQJ01000006">
    <property type="protein sequence ID" value="SYZ33176.1"/>
    <property type="molecule type" value="Genomic_DNA"/>
</dbReference>
<gene>
    <name evidence="1" type="ORF">PROPAUS_1093</name>
</gene>
<sequence>MIKNDDVGQLVIEGYDPSQVALTIIQLNKKHVSCGQRDYPMLTTTSFEAVLNSSLIAIHGSPSSIIHYSYDEDRLRTSV</sequence>
<dbReference type="AlphaFoldDB" id="A0A383S7F4"/>
<dbReference type="Proteomes" id="UP000263928">
    <property type="component" value="Unassembled WGS sequence"/>
</dbReference>
<reference evidence="2" key="1">
    <citation type="submission" date="2018-08" db="EMBL/GenBank/DDBJ databases">
        <authorList>
            <person name="Hornung B."/>
        </authorList>
    </citation>
    <scope>NUCLEOTIDE SEQUENCE [LARGE SCALE GENOMIC DNA]</scope>
</reference>